<dbReference type="HAMAP" id="MF_00595">
    <property type="entry name" value="PEPcase_type1"/>
    <property type="match status" value="1"/>
</dbReference>
<evidence type="ECO:0000256" key="10">
    <source>
        <dbReference type="PROSITE-ProRule" id="PRU10111"/>
    </source>
</evidence>
<dbReference type="EMBL" id="HBIR01044394">
    <property type="protein sequence ID" value="CAE0577945.1"/>
    <property type="molecule type" value="Transcribed_RNA"/>
</dbReference>
<evidence type="ECO:0000256" key="7">
    <source>
        <dbReference type="ARBA" id="ARBA00023239"/>
    </source>
</evidence>
<feature type="active site" evidence="10">
    <location>
        <position position="231"/>
    </location>
</feature>
<comment type="catalytic activity">
    <reaction evidence="9">
        <text>oxaloacetate + phosphate = phosphoenolpyruvate + hydrogencarbonate</text>
        <dbReference type="Rhea" id="RHEA:28370"/>
        <dbReference type="ChEBI" id="CHEBI:16452"/>
        <dbReference type="ChEBI" id="CHEBI:17544"/>
        <dbReference type="ChEBI" id="CHEBI:43474"/>
        <dbReference type="ChEBI" id="CHEBI:58702"/>
        <dbReference type="EC" id="4.1.1.31"/>
    </reaction>
</comment>
<dbReference type="PANTHER" id="PTHR30523">
    <property type="entry name" value="PHOSPHOENOLPYRUVATE CARBOXYLASE"/>
    <property type="match status" value="1"/>
</dbReference>
<evidence type="ECO:0000313" key="13">
    <source>
        <dbReference type="EMBL" id="CAE0577945.1"/>
    </source>
</evidence>
<evidence type="ECO:0000256" key="11">
    <source>
        <dbReference type="PROSITE-ProRule" id="PRU10112"/>
    </source>
</evidence>
<feature type="region of interest" description="Disordered" evidence="12">
    <location>
        <begin position="64"/>
        <end position="90"/>
    </location>
</feature>
<proteinExistence type="inferred from homology"/>
<keyword evidence="6" id="KW-0460">Magnesium</keyword>
<dbReference type="EC" id="4.1.1.31" evidence="4"/>
<gene>
    <name evidence="13" type="ORF">EHUX00137_LOCUS34655</name>
</gene>
<evidence type="ECO:0000256" key="3">
    <source>
        <dbReference type="ARBA" id="ARBA00008346"/>
    </source>
</evidence>
<dbReference type="Gene3D" id="1.20.1440.90">
    <property type="entry name" value="Phosphoenolpyruvate/pyruvate domain"/>
    <property type="match status" value="1"/>
</dbReference>
<keyword evidence="7" id="KW-0456">Lyase</keyword>
<dbReference type="AlphaFoldDB" id="A0A7S3WUI9"/>
<dbReference type="GO" id="GO:0005829">
    <property type="term" value="C:cytosol"/>
    <property type="evidence" value="ECO:0007669"/>
    <property type="project" value="TreeGrafter"/>
</dbReference>
<comment type="similarity">
    <text evidence="3">Belongs to the PEPCase type 1 family.</text>
</comment>
<evidence type="ECO:0000256" key="12">
    <source>
        <dbReference type="SAM" id="MobiDB-lite"/>
    </source>
</evidence>
<organism evidence="13">
    <name type="scientific">Emiliania huxleyi</name>
    <name type="common">Coccolithophore</name>
    <name type="synonym">Pontosphaera huxleyi</name>
    <dbReference type="NCBI Taxonomy" id="2903"/>
    <lineage>
        <taxon>Eukaryota</taxon>
        <taxon>Haptista</taxon>
        <taxon>Haptophyta</taxon>
        <taxon>Prymnesiophyceae</taxon>
        <taxon>Isochrysidales</taxon>
        <taxon>Noelaerhabdaceae</taxon>
        <taxon>Emiliania</taxon>
    </lineage>
</organism>
<evidence type="ECO:0000256" key="9">
    <source>
        <dbReference type="ARBA" id="ARBA00048995"/>
    </source>
</evidence>
<evidence type="ECO:0000256" key="4">
    <source>
        <dbReference type="ARBA" id="ARBA00012305"/>
    </source>
</evidence>
<dbReference type="GO" id="GO:0008964">
    <property type="term" value="F:phosphoenolpyruvate carboxylase activity"/>
    <property type="evidence" value="ECO:0007669"/>
    <property type="project" value="UniProtKB-EC"/>
</dbReference>
<dbReference type="GO" id="GO:0015977">
    <property type="term" value="P:carbon fixation"/>
    <property type="evidence" value="ECO:0007669"/>
    <property type="project" value="UniProtKB-KW"/>
</dbReference>
<dbReference type="InterPro" id="IPR022805">
    <property type="entry name" value="PEP_COase_bac/pln-type"/>
</dbReference>
<reference evidence="13" key="1">
    <citation type="submission" date="2021-01" db="EMBL/GenBank/DDBJ databases">
        <authorList>
            <person name="Corre E."/>
            <person name="Pelletier E."/>
            <person name="Niang G."/>
            <person name="Scheremetjew M."/>
            <person name="Finn R."/>
            <person name="Kale V."/>
            <person name="Holt S."/>
            <person name="Cochrane G."/>
            <person name="Meng A."/>
            <person name="Brown T."/>
            <person name="Cohen L."/>
        </authorList>
    </citation>
    <scope>NUCLEOTIDE SEQUENCE</scope>
    <source>
        <strain evidence="13">379</strain>
    </source>
</reference>
<dbReference type="PANTHER" id="PTHR30523:SF33">
    <property type="entry name" value="PHOSPHOENOLPYRUVATE CARBOXYLASE 3"/>
    <property type="match status" value="1"/>
</dbReference>
<dbReference type="PROSITE" id="PS00393">
    <property type="entry name" value="PEPCASE_2"/>
    <property type="match status" value="1"/>
</dbReference>
<evidence type="ECO:0000256" key="8">
    <source>
        <dbReference type="ARBA" id="ARBA00023300"/>
    </source>
</evidence>
<feature type="active site" evidence="11">
    <location>
        <position position="674"/>
    </location>
</feature>
<evidence type="ECO:0000256" key="6">
    <source>
        <dbReference type="ARBA" id="ARBA00022842"/>
    </source>
</evidence>
<dbReference type="InterPro" id="IPR018129">
    <property type="entry name" value="PEP_COase_Lys_AS"/>
</dbReference>
<protein>
    <recommendedName>
        <fullName evidence="4">phosphoenolpyruvate carboxylase</fullName>
        <ecNumber evidence="4">4.1.1.31</ecNumber>
    </recommendedName>
</protein>
<accession>A0A7S3WUI9</accession>
<sequence length="1011" mass="109633">MSEKVGYPAARRARAGSMTSSAGDVIGALHKPPSMAPAEKVAADMRLMRVLLLDAIAPKPSANAPGEYDVLSSSEPEGHLPAGSPLGRPEQQPALERAMSSVMLDGLPRLPASVTEMLTEVGSLPQDAAESLRVMSERAGNMDASTLLSSAQLLGELMSQANLALAQQTVRAWRANLRADAGCTEDTSTGAVVGNQTFRMAFDALLASGRAAAEIRDAISEQEIEIVLTAHPTEAQRRTILKKHQQIVALLGQHDKGTVLTPGEVTELEEAISREQLAAWRTSNVRRSKPTAEGEARNGLMVIEETCWDAVPEHYRRLDRALRRIGQPPVPYDKAIVKVSTWMGGDRDGNPNVTAVTTGHVLCLQRARAAELYHKEVEKLLYELSHTGPVSAEMRAAVEQITGPRQPGVHRKVFPHEDGYGLAWTFQTGCQEDEPYRVLLMALRRRLYRTRVKMEEMYLGHDSGAEEDADVLTSQAQLLAPLELMYRSLVTVGDRVLANGTLLDLLRRVRTFGICLAKMDIRQESDRHSEAIDAITRALGLGRYLEWDEEARIAWLSAELVSPRPLIPDAGTLAADERVKEVLATFALLATLPPECLGAYCISMARSASDVLAVRLLQVKSGVKSPMRVAPLFETREDLQNAPRVVARLFSVAAYKGAIGGFHEVMLGYSDSSKDAGKFASLWELHVAMEKILEAGRAAGVRINFFHGRGGSIGRGGGPLHLALLSQPAGSIAGAYRVTVQGEQIQAFLASTELAVHTFQSYAISVLEHTISPPKLPTDAQRELMQQLADASAKAFQAQVYQSEDGIFSRYFHAATPTSALASMNLGSRPAKRKAAGGIETLRAIPWVFAWTQTRLHLPVWLGCGAALAERIAGGGLAELRDAYSTWPFFRGLVDLMELELSKAEPAVSEYYDGRLCTPDLRAVGDGLRSALAQAKAAVMEVAGHALLLENHPLAKQSFGLRQPYLLTLHAIQGEVMARLKKEPSDAERLALDDAMTVTVQGVAAGMQNTG</sequence>
<dbReference type="SUPFAM" id="SSF51621">
    <property type="entry name" value="Phosphoenolpyruvate/pyruvate domain"/>
    <property type="match status" value="1"/>
</dbReference>
<dbReference type="InterPro" id="IPR021135">
    <property type="entry name" value="PEP_COase"/>
</dbReference>
<keyword evidence="5" id="KW-0963">Cytoplasm</keyword>
<dbReference type="PROSITE" id="PS00781">
    <property type="entry name" value="PEPCASE_1"/>
    <property type="match status" value="1"/>
</dbReference>
<evidence type="ECO:0000256" key="5">
    <source>
        <dbReference type="ARBA" id="ARBA00022490"/>
    </source>
</evidence>
<evidence type="ECO:0000256" key="1">
    <source>
        <dbReference type="ARBA" id="ARBA00001946"/>
    </source>
</evidence>
<name>A0A7S3WUI9_EMIHU</name>
<dbReference type="GO" id="GO:0006099">
    <property type="term" value="P:tricarboxylic acid cycle"/>
    <property type="evidence" value="ECO:0007669"/>
    <property type="project" value="InterPro"/>
</dbReference>
<comment type="cofactor">
    <cofactor evidence="1">
        <name>Mg(2+)</name>
        <dbReference type="ChEBI" id="CHEBI:18420"/>
    </cofactor>
</comment>
<keyword evidence="8" id="KW-0120">Carbon dioxide fixation</keyword>
<comment type="subcellular location">
    <subcellularLocation>
        <location evidence="2">Cytoplasm</location>
    </subcellularLocation>
</comment>
<dbReference type="PRINTS" id="PR00150">
    <property type="entry name" value="PEPCARBXLASE"/>
</dbReference>
<dbReference type="InterPro" id="IPR033129">
    <property type="entry name" value="PEPCASE_His_AS"/>
</dbReference>
<dbReference type="Pfam" id="PF00311">
    <property type="entry name" value="PEPcase"/>
    <property type="match status" value="1"/>
</dbReference>
<evidence type="ECO:0000256" key="2">
    <source>
        <dbReference type="ARBA" id="ARBA00004496"/>
    </source>
</evidence>
<dbReference type="InterPro" id="IPR015813">
    <property type="entry name" value="Pyrv/PenolPyrv_kinase-like_dom"/>
</dbReference>